<sequence>MNIQEMKATISKFRRADLSVIKDEKLRAKGQKLQGKEKGFTLLELLVVITLIAILATGALIAYEDVGASAEAASAGNTAATIDRAIRTYRAVENVYPNQWDNLLDADGDRLTFDSSAMTTYLAAWNPSTVTSAGSAIIDMMEESGIEELQVVNAGGEPTGDQAPNRFHNESSGDAAEVEIEDGDLPTAFAVVPNDNCQGTNAAAAIGTYPNAAFDTTVQVSGNNLQNQYGDALEGDECHVLIALGFGGDAAASTTFSNVAIAQSPTYVRNTGDEDTEVNPEIHYSRYIGLFQAGEYNLDDDAMEWNDTLRLIAIVSTDGKNIDQLVSEAQQ</sequence>
<proteinExistence type="predicted"/>
<dbReference type="EMBL" id="GG657899">
    <property type="protein sequence ID" value="EEF79564.1"/>
    <property type="molecule type" value="Genomic_DNA"/>
</dbReference>
<evidence type="ECO:0000256" key="3">
    <source>
        <dbReference type="ARBA" id="ARBA00022692"/>
    </source>
</evidence>
<evidence type="ECO:0000256" key="2">
    <source>
        <dbReference type="ARBA" id="ARBA00022481"/>
    </source>
</evidence>
<dbReference type="PANTHER" id="PTHR30093:SF44">
    <property type="entry name" value="TYPE II SECRETION SYSTEM CORE PROTEIN G"/>
    <property type="match status" value="1"/>
</dbReference>
<keyword evidence="3 6" id="KW-0812">Transmembrane</keyword>
<name>C0N7U6_9GAMM</name>
<dbReference type="AlphaFoldDB" id="C0N7U6"/>
<dbReference type="SUPFAM" id="SSF54523">
    <property type="entry name" value="Pili subunits"/>
    <property type="match status" value="1"/>
</dbReference>
<dbReference type="InterPro" id="IPR012902">
    <property type="entry name" value="N_methyl_site"/>
</dbReference>
<keyword evidence="8" id="KW-1185">Reference proteome</keyword>
<dbReference type="Proteomes" id="UP000004679">
    <property type="component" value="Unassembled WGS sequence"/>
</dbReference>
<dbReference type="NCBIfam" id="TIGR02532">
    <property type="entry name" value="IV_pilin_GFxxxE"/>
    <property type="match status" value="1"/>
</dbReference>
<gene>
    <name evidence="7" type="ORF">MDMS009_2151</name>
</gene>
<dbReference type="Pfam" id="PF07963">
    <property type="entry name" value="N_methyl"/>
    <property type="match status" value="1"/>
</dbReference>
<accession>C0N7U6</accession>
<keyword evidence="2" id="KW-0488">Methylation</keyword>
<comment type="subcellular location">
    <subcellularLocation>
        <location evidence="1">Membrane</location>
        <topology evidence="1">Single-pass membrane protein</topology>
    </subcellularLocation>
</comment>
<evidence type="ECO:0000313" key="8">
    <source>
        <dbReference type="Proteomes" id="UP000004679"/>
    </source>
</evidence>
<dbReference type="PANTHER" id="PTHR30093">
    <property type="entry name" value="GENERAL SECRETION PATHWAY PROTEIN G"/>
    <property type="match status" value="1"/>
</dbReference>
<dbReference type="InterPro" id="IPR045584">
    <property type="entry name" value="Pilin-like"/>
</dbReference>
<keyword evidence="5 6" id="KW-0472">Membrane</keyword>
<dbReference type="HOGENOM" id="CLU_727238_0_0_6"/>
<dbReference type="Gene3D" id="3.30.700.10">
    <property type="entry name" value="Glycoprotein, Type 4 Pilin"/>
    <property type="match status" value="1"/>
</dbReference>
<dbReference type="GO" id="GO:0016020">
    <property type="term" value="C:membrane"/>
    <property type="evidence" value="ECO:0007669"/>
    <property type="project" value="UniProtKB-SubCell"/>
</dbReference>
<protein>
    <submittedName>
        <fullName evidence="7">Prepilin-type N-terminal cleavage/methylation domain protein</fullName>
    </submittedName>
</protein>
<evidence type="ECO:0000256" key="6">
    <source>
        <dbReference type="SAM" id="Phobius"/>
    </source>
</evidence>
<reference evidence="7 8" key="1">
    <citation type="journal article" date="2011" name="J. Bacteriol.">
        <title>Draft genome sequence of the chemolithoheterotrophic, halophilic methylotroph Methylophaga thiooxydans DMS010.</title>
        <authorList>
            <person name="Boden R."/>
            <person name="Ferriera S."/>
            <person name="Johnson J."/>
            <person name="Kelly D.P."/>
            <person name="Murrell J.C."/>
            <person name="Schafer H."/>
        </authorList>
    </citation>
    <scope>NUCLEOTIDE SEQUENCE [LARGE SCALE GENOMIC DNA]</scope>
    <source>
        <strain evidence="7 8">DMS010</strain>
    </source>
</reference>
<organism evidence="7 8">
    <name type="scientific">Methylophaga thiooxydans DMS010</name>
    <dbReference type="NCBI Taxonomy" id="637616"/>
    <lineage>
        <taxon>Bacteria</taxon>
        <taxon>Pseudomonadati</taxon>
        <taxon>Pseudomonadota</taxon>
        <taxon>Gammaproteobacteria</taxon>
        <taxon>Thiotrichales</taxon>
        <taxon>Piscirickettsiaceae</taxon>
        <taxon>Methylophaga</taxon>
    </lineage>
</organism>
<keyword evidence="4 6" id="KW-1133">Transmembrane helix</keyword>
<evidence type="ECO:0000256" key="1">
    <source>
        <dbReference type="ARBA" id="ARBA00004167"/>
    </source>
</evidence>
<feature type="transmembrane region" description="Helical" evidence="6">
    <location>
        <begin position="42"/>
        <end position="63"/>
    </location>
</feature>
<dbReference type="RefSeq" id="WP_008291655.1">
    <property type="nucleotide sequence ID" value="NZ_GG657899.1"/>
</dbReference>
<evidence type="ECO:0000256" key="5">
    <source>
        <dbReference type="ARBA" id="ARBA00023136"/>
    </source>
</evidence>
<dbReference type="PROSITE" id="PS00409">
    <property type="entry name" value="PROKAR_NTER_METHYL"/>
    <property type="match status" value="1"/>
</dbReference>
<dbReference type="OrthoDB" id="5570310at2"/>
<evidence type="ECO:0000313" key="7">
    <source>
        <dbReference type="EMBL" id="EEF79564.1"/>
    </source>
</evidence>
<evidence type="ECO:0000256" key="4">
    <source>
        <dbReference type="ARBA" id="ARBA00022989"/>
    </source>
</evidence>